<dbReference type="NCBIfam" id="TIGR00937">
    <property type="entry name" value="2A51"/>
    <property type="match status" value="1"/>
</dbReference>
<evidence type="ECO:0000256" key="1">
    <source>
        <dbReference type="ARBA" id="ARBA00004651"/>
    </source>
</evidence>
<dbReference type="RefSeq" id="WP_183869077.1">
    <property type="nucleotide sequence ID" value="NZ_JACHCF010000010.1"/>
</dbReference>
<sequence>MGEIRLGKPGFKDALRFWFKLGWISFGGTAGHIAIMHDFLVGQKKWVSNSRFFHALSICMLLPGPEAQQLAIYIGWQLHGKKGGLAAGILFVLPSMFILLALSIVYVSYGNLPWIYAMFNGLKPAVIAIIIIALYRVGQKSLNGLLHYLVAALAFICIFFFNVSMLMIIAGSITLAIMIQYLKPGLLHGKNKAAGQELQEEEGYYINSGSAEPDGGFKIKTFLKQVSIFLLLWFIPIALFYGLSGEFVFWKQLTLFFTQSAFMTIGGSYTVLPYVAQFAVAKLGWLSKMQMVDGFALAETTPGPLIIVVGFVGFMAGFNHFHGSLLMGSLALVITVFYTFLPCFLFIFAGGPLIEKSHGNETIGGVLKLVTAAVVGVILNLTLFLGKDVIFPGGVTLQHLDLVALVWVAVSLFLLLKLKLNVVYLILLSLIFGLIRYYIGEVYIG</sequence>
<keyword evidence="6 7" id="KW-0472">Membrane</keyword>
<evidence type="ECO:0000256" key="3">
    <source>
        <dbReference type="ARBA" id="ARBA00022475"/>
    </source>
</evidence>
<feature type="transmembrane region" description="Helical" evidence="7">
    <location>
        <begin position="397"/>
        <end position="416"/>
    </location>
</feature>
<comment type="similarity">
    <text evidence="2">Belongs to the chromate ion transporter (CHR) (TC 2.A.51) family.</text>
</comment>
<evidence type="ECO:0000313" key="8">
    <source>
        <dbReference type="EMBL" id="MBB5622932.1"/>
    </source>
</evidence>
<dbReference type="Proteomes" id="UP000537718">
    <property type="component" value="Unassembled WGS sequence"/>
</dbReference>
<evidence type="ECO:0000256" key="5">
    <source>
        <dbReference type="ARBA" id="ARBA00022989"/>
    </source>
</evidence>
<keyword evidence="4 7" id="KW-0812">Transmembrane</keyword>
<feature type="transmembrane region" description="Helical" evidence="7">
    <location>
        <begin position="222"/>
        <end position="243"/>
    </location>
</feature>
<protein>
    <submittedName>
        <fullName evidence="8">Chromate transporter</fullName>
    </submittedName>
</protein>
<comment type="subcellular location">
    <subcellularLocation>
        <location evidence="1">Cell membrane</location>
        <topology evidence="1">Multi-pass membrane protein</topology>
    </subcellularLocation>
</comment>
<accession>A0A7W8YW60</accession>
<evidence type="ECO:0000256" key="2">
    <source>
        <dbReference type="ARBA" id="ARBA00005262"/>
    </source>
</evidence>
<dbReference type="AlphaFoldDB" id="A0A7W8YW60"/>
<evidence type="ECO:0000256" key="4">
    <source>
        <dbReference type="ARBA" id="ARBA00022692"/>
    </source>
</evidence>
<keyword evidence="5 7" id="KW-1133">Transmembrane helix</keyword>
<dbReference type="GO" id="GO:0005886">
    <property type="term" value="C:plasma membrane"/>
    <property type="evidence" value="ECO:0007669"/>
    <property type="project" value="UniProtKB-SubCell"/>
</dbReference>
<dbReference type="GO" id="GO:0015109">
    <property type="term" value="F:chromate transmembrane transporter activity"/>
    <property type="evidence" value="ECO:0007669"/>
    <property type="project" value="InterPro"/>
</dbReference>
<feature type="transmembrane region" description="Helical" evidence="7">
    <location>
        <begin position="115"/>
        <end position="137"/>
    </location>
</feature>
<dbReference type="InterPro" id="IPR003370">
    <property type="entry name" value="Chromate_transpt"/>
</dbReference>
<dbReference type="InterPro" id="IPR014047">
    <property type="entry name" value="Chr_Tranpt_l_chain"/>
</dbReference>
<gene>
    <name evidence="8" type="ORF">HDE69_004014</name>
</gene>
<dbReference type="Pfam" id="PF02417">
    <property type="entry name" value="Chromate_transp"/>
    <property type="match status" value="2"/>
</dbReference>
<feature type="transmembrane region" description="Helical" evidence="7">
    <location>
        <begin position="295"/>
        <end position="318"/>
    </location>
</feature>
<feature type="transmembrane region" description="Helical" evidence="7">
    <location>
        <begin position="85"/>
        <end position="109"/>
    </location>
</feature>
<dbReference type="PIRSF" id="PIRSF004810">
    <property type="entry name" value="ChrA"/>
    <property type="match status" value="1"/>
</dbReference>
<feature type="transmembrane region" description="Helical" evidence="7">
    <location>
        <begin position="21"/>
        <end position="40"/>
    </location>
</feature>
<evidence type="ECO:0000313" key="9">
    <source>
        <dbReference type="Proteomes" id="UP000537718"/>
    </source>
</evidence>
<feature type="transmembrane region" description="Helical" evidence="7">
    <location>
        <begin position="149"/>
        <end position="182"/>
    </location>
</feature>
<feature type="transmembrane region" description="Helical" evidence="7">
    <location>
        <begin position="422"/>
        <end position="439"/>
    </location>
</feature>
<dbReference type="PANTHER" id="PTHR33567">
    <property type="entry name" value="CHROMATE ION TRANSPORTER (EUROFUNG)"/>
    <property type="match status" value="1"/>
</dbReference>
<organism evidence="8 9">
    <name type="scientific">Pedobacter cryoconitis</name>
    <dbReference type="NCBI Taxonomy" id="188932"/>
    <lineage>
        <taxon>Bacteria</taxon>
        <taxon>Pseudomonadati</taxon>
        <taxon>Bacteroidota</taxon>
        <taxon>Sphingobacteriia</taxon>
        <taxon>Sphingobacteriales</taxon>
        <taxon>Sphingobacteriaceae</taxon>
        <taxon>Pedobacter</taxon>
    </lineage>
</organism>
<evidence type="ECO:0000256" key="7">
    <source>
        <dbReference type="SAM" id="Phobius"/>
    </source>
</evidence>
<reference evidence="8 9" key="1">
    <citation type="submission" date="2020-08" db="EMBL/GenBank/DDBJ databases">
        <title>Genomic Encyclopedia of Type Strains, Phase IV (KMG-V): Genome sequencing to study the core and pangenomes of soil and plant-associated prokaryotes.</title>
        <authorList>
            <person name="Whitman W."/>
        </authorList>
    </citation>
    <scope>NUCLEOTIDE SEQUENCE [LARGE SCALE GENOMIC DNA]</scope>
    <source>
        <strain evidence="8 9">MP7CTX6</strain>
    </source>
</reference>
<name>A0A7W8YW60_9SPHI</name>
<keyword evidence="3" id="KW-1003">Cell membrane</keyword>
<feature type="transmembrane region" description="Helical" evidence="7">
    <location>
        <begin position="366"/>
        <end position="385"/>
    </location>
</feature>
<dbReference type="EMBL" id="JACHCF010000010">
    <property type="protein sequence ID" value="MBB5622932.1"/>
    <property type="molecule type" value="Genomic_DNA"/>
</dbReference>
<evidence type="ECO:0000256" key="6">
    <source>
        <dbReference type="ARBA" id="ARBA00023136"/>
    </source>
</evidence>
<feature type="transmembrane region" description="Helical" evidence="7">
    <location>
        <begin position="330"/>
        <end position="354"/>
    </location>
</feature>
<proteinExistence type="inferred from homology"/>
<comment type="caution">
    <text evidence="8">The sequence shown here is derived from an EMBL/GenBank/DDBJ whole genome shotgun (WGS) entry which is preliminary data.</text>
</comment>
<dbReference type="PANTHER" id="PTHR33567:SF3">
    <property type="entry name" value="CHROMATE ION TRANSPORTER (EUROFUNG)"/>
    <property type="match status" value="1"/>
</dbReference>